<dbReference type="Proteomes" id="UP000231644">
    <property type="component" value="Unassembled WGS sequence"/>
</dbReference>
<dbReference type="EMBL" id="FOLX01000001">
    <property type="protein sequence ID" value="SFC92310.1"/>
    <property type="molecule type" value="Genomic_DNA"/>
</dbReference>
<accession>A0A1I1NF11</accession>
<dbReference type="InterPro" id="IPR028994">
    <property type="entry name" value="Integrin_alpha_N"/>
</dbReference>
<protein>
    <submittedName>
        <fullName evidence="3">Repeat domain-containing protein</fullName>
    </submittedName>
</protein>
<gene>
    <name evidence="3" type="ORF">SAMN05421762_2759</name>
</gene>
<evidence type="ECO:0000313" key="4">
    <source>
        <dbReference type="Proteomes" id="UP000231644"/>
    </source>
</evidence>
<dbReference type="SUPFAM" id="SSF69318">
    <property type="entry name" value="Integrin alpha N-terminal domain"/>
    <property type="match status" value="1"/>
</dbReference>
<keyword evidence="1" id="KW-0732">Signal</keyword>
<keyword evidence="4" id="KW-1185">Reference proteome</keyword>
<evidence type="ECO:0000313" key="3">
    <source>
        <dbReference type="EMBL" id="SFC92310.1"/>
    </source>
</evidence>
<dbReference type="Pfam" id="PF13517">
    <property type="entry name" value="FG-GAP_3"/>
    <property type="match status" value="1"/>
</dbReference>
<sequence>MLRPFGSRAPSPPFGARRRRLRPWGPRARRAASMAGLWLAALAPAVGMTSAARAQNAATRANAAPTVLAARYDGPTTRYAHGVLGDAIEHTTLVLTLDDGVERRFTLPETLVFEDTAPRLADVSGDGRPEVIVVESDVKLGARLAVYTAQGRLTSTAPIGQANRWLAPVGAADIDGDGAIEIAYVDRPHLAQILRLVRLEGDDLIETATLRGVTNHRIGWDYIVGGIRTCTGRPEIILSTGDFLANLSIFWARDQRLDTRAEGRFTGRDSLEALLRCEG</sequence>
<feature type="region of interest" description="Disordered" evidence="2">
    <location>
        <begin position="1"/>
        <end position="22"/>
    </location>
</feature>
<reference evidence="3 4" key="1">
    <citation type="submission" date="2016-10" db="EMBL/GenBank/DDBJ databases">
        <authorList>
            <person name="de Groot N.N."/>
        </authorList>
    </citation>
    <scope>NUCLEOTIDE SEQUENCE [LARGE SCALE GENOMIC DNA]</scope>
    <source>
        <strain evidence="3 4">DSM 29619</strain>
    </source>
</reference>
<evidence type="ECO:0000256" key="2">
    <source>
        <dbReference type="SAM" id="MobiDB-lite"/>
    </source>
</evidence>
<dbReference type="AlphaFoldDB" id="A0A1I1NF11"/>
<dbReference type="STRING" id="517719.SAMN05421762_2759"/>
<dbReference type="InterPro" id="IPR013517">
    <property type="entry name" value="FG-GAP"/>
</dbReference>
<organism evidence="3 4">
    <name type="scientific">Pseudooceanicola nitratireducens</name>
    <dbReference type="NCBI Taxonomy" id="517719"/>
    <lineage>
        <taxon>Bacteria</taxon>
        <taxon>Pseudomonadati</taxon>
        <taxon>Pseudomonadota</taxon>
        <taxon>Alphaproteobacteria</taxon>
        <taxon>Rhodobacterales</taxon>
        <taxon>Paracoccaceae</taxon>
        <taxon>Pseudooceanicola</taxon>
    </lineage>
</organism>
<proteinExistence type="predicted"/>
<evidence type="ECO:0000256" key="1">
    <source>
        <dbReference type="ARBA" id="ARBA00022729"/>
    </source>
</evidence>
<name>A0A1I1NF11_9RHOB</name>